<dbReference type="Gene3D" id="3.40.50.300">
    <property type="entry name" value="P-loop containing nucleotide triphosphate hydrolases"/>
    <property type="match status" value="1"/>
</dbReference>
<feature type="transmembrane region" description="Helical" evidence="7">
    <location>
        <begin position="21"/>
        <end position="41"/>
    </location>
</feature>
<proteinExistence type="predicted"/>
<keyword evidence="3" id="KW-0547">Nucleotide-binding</keyword>
<sequence length="538" mass="61806">MKEYIFFNIKKFKYKLLYKTLYNILISILGLLSILITKNIINYALDKDFTNLNISIIIFISLTIIMLILSPINSYISTILKFKIFDDIQSNLYKKVINSKFEKINKYSSLDIVNRINTDCGTFISFIYEIIPTTIGLILTIVLSIVALININYMFLIILLISSILTTILSRILNTKQIELYKEIQKNDVDHRVTMDESLKNIEYIKVSELEEINIDSLNKIYSRRMYLNKKMSIVVGGISFLFSLGSILSYTIIFVIGVYQLFIGNLSIAEFTVLLQIYRQLNSSVLELQSYIPSFNNVLAAIDRIYEIEILEPEDLKNKQISDFKEKIQFKNISFEYDDNKILSDLSFSIKKGDFFGIIGESGSGKTTFLKLMASLLTPKSGEILIDNNKLTNIHRSLISYVSQDDMLFTKSIKENLLCHNSQVSDSELTKVLYLTKIDSFLDKLPNGIHTNIKYLSKGQKQRIALARAILQKKPIILLDEVTASLDIDTEQHIINSIKNLDYKPTCFIVTHRNSILNICNKIYNIKNNVLTSQILN</sequence>
<dbReference type="PANTHER" id="PTHR43394">
    <property type="entry name" value="ATP-DEPENDENT PERMEASE MDL1, MITOCHONDRIAL"/>
    <property type="match status" value="1"/>
</dbReference>
<feature type="domain" description="ABC transmembrane type-1" evidence="9">
    <location>
        <begin position="24"/>
        <end position="298"/>
    </location>
</feature>
<comment type="caution">
    <text evidence="10">The sequence shown here is derived from an EMBL/GenBank/DDBJ whole genome shotgun (WGS) entry which is preliminary data.</text>
</comment>
<keyword evidence="5 7" id="KW-1133">Transmembrane helix</keyword>
<evidence type="ECO:0000313" key="11">
    <source>
        <dbReference type="Proteomes" id="UP000004342"/>
    </source>
</evidence>
<evidence type="ECO:0000256" key="6">
    <source>
        <dbReference type="ARBA" id="ARBA00023136"/>
    </source>
</evidence>
<dbReference type="InterPro" id="IPR027417">
    <property type="entry name" value="P-loop_NTPase"/>
</dbReference>
<keyword evidence="4" id="KW-0067">ATP-binding</keyword>
<dbReference type="AlphaFoldDB" id="A0AAV3BLV5"/>
<dbReference type="Gene3D" id="1.20.1560.10">
    <property type="entry name" value="ABC transporter type 1, transmembrane domain"/>
    <property type="match status" value="1"/>
</dbReference>
<accession>A0AAV3BLV5</accession>
<organism evidence="10 11">
    <name type="scientific">Clostridium perfringens B str. ATCC 3626</name>
    <dbReference type="NCBI Taxonomy" id="451754"/>
    <lineage>
        <taxon>Bacteria</taxon>
        <taxon>Bacillati</taxon>
        <taxon>Bacillota</taxon>
        <taxon>Clostridia</taxon>
        <taxon>Eubacteriales</taxon>
        <taxon>Clostridiaceae</taxon>
        <taxon>Clostridium</taxon>
    </lineage>
</organism>
<evidence type="ECO:0000259" key="9">
    <source>
        <dbReference type="PROSITE" id="PS50929"/>
    </source>
</evidence>
<dbReference type="GO" id="GO:0015421">
    <property type="term" value="F:ABC-type oligopeptide transporter activity"/>
    <property type="evidence" value="ECO:0007669"/>
    <property type="project" value="TreeGrafter"/>
</dbReference>
<dbReference type="PROSITE" id="PS00211">
    <property type="entry name" value="ABC_TRANSPORTER_1"/>
    <property type="match status" value="1"/>
</dbReference>
<name>A0AAV3BLV5_CLOPF</name>
<dbReference type="SUPFAM" id="SSF52540">
    <property type="entry name" value="P-loop containing nucleoside triphosphate hydrolases"/>
    <property type="match status" value="1"/>
</dbReference>
<dbReference type="PANTHER" id="PTHR43394:SF1">
    <property type="entry name" value="ATP-BINDING CASSETTE SUB-FAMILY B MEMBER 10, MITOCHONDRIAL"/>
    <property type="match status" value="1"/>
</dbReference>
<keyword evidence="2 7" id="KW-0812">Transmembrane</keyword>
<gene>
    <name evidence="10" type="ORF">AC1_A0117</name>
</gene>
<evidence type="ECO:0000256" key="4">
    <source>
        <dbReference type="ARBA" id="ARBA00022840"/>
    </source>
</evidence>
<reference evidence="10 11" key="1">
    <citation type="submission" date="2007-07" db="EMBL/GenBank/DDBJ databases">
        <title>Annotation of Clostridium perfringens B str. ATCC 3626.</title>
        <authorList>
            <person name="Paulsen I."/>
            <person name="Sebastian Y."/>
        </authorList>
    </citation>
    <scope>NUCLEOTIDE SEQUENCE [LARGE SCALE GENOMIC DNA]</scope>
    <source>
        <strain evidence="11">B str. ATCC 3626</strain>
    </source>
</reference>
<dbReference type="Proteomes" id="UP000004342">
    <property type="component" value="Unassembled WGS sequence"/>
</dbReference>
<evidence type="ECO:0000256" key="3">
    <source>
        <dbReference type="ARBA" id="ARBA00022741"/>
    </source>
</evidence>
<dbReference type="GO" id="GO:0016887">
    <property type="term" value="F:ATP hydrolysis activity"/>
    <property type="evidence" value="ECO:0007669"/>
    <property type="project" value="InterPro"/>
</dbReference>
<evidence type="ECO:0000256" key="1">
    <source>
        <dbReference type="ARBA" id="ARBA00004651"/>
    </source>
</evidence>
<feature type="domain" description="ABC transporter" evidence="8">
    <location>
        <begin position="329"/>
        <end position="536"/>
    </location>
</feature>
<dbReference type="GO" id="GO:0005524">
    <property type="term" value="F:ATP binding"/>
    <property type="evidence" value="ECO:0007669"/>
    <property type="project" value="UniProtKB-KW"/>
</dbReference>
<feature type="transmembrane region" description="Helical" evidence="7">
    <location>
        <begin position="153"/>
        <end position="173"/>
    </location>
</feature>
<dbReference type="InterPro" id="IPR011527">
    <property type="entry name" value="ABC1_TM_dom"/>
</dbReference>
<evidence type="ECO:0000256" key="5">
    <source>
        <dbReference type="ARBA" id="ARBA00022989"/>
    </source>
</evidence>
<dbReference type="Pfam" id="PF00664">
    <property type="entry name" value="ABC_membrane"/>
    <property type="match status" value="1"/>
</dbReference>
<feature type="transmembrane region" description="Helical" evidence="7">
    <location>
        <begin position="234"/>
        <end position="263"/>
    </location>
</feature>
<dbReference type="SUPFAM" id="SSF90123">
    <property type="entry name" value="ABC transporter transmembrane region"/>
    <property type="match status" value="1"/>
</dbReference>
<dbReference type="InterPro" id="IPR039421">
    <property type="entry name" value="Type_1_exporter"/>
</dbReference>
<dbReference type="InterPro" id="IPR003593">
    <property type="entry name" value="AAA+_ATPase"/>
</dbReference>
<dbReference type="GO" id="GO:0005886">
    <property type="term" value="C:plasma membrane"/>
    <property type="evidence" value="ECO:0007669"/>
    <property type="project" value="UniProtKB-SubCell"/>
</dbReference>
<feature type="transmembrane region" description="Helical" evidence="7">
    <location>
        <begin position="126"/>
        <end position="147"/>
    </location>
</feature>
<dbReference type="InterPro" id="IPR017871">
    <property type="entry name" value="ABC_transporter-like_CS"/>
</dbReference>
<dbReference type="EMBL" id="ABDV01000020">
    <property type="protein sequence ID" value="EDT23220.1"/>
    <property type="molecule type" value="Genomic_DNA"/>
</dbReference>
<evidence type="ECO:0000259" key="8">
    <source>
        <dbReference type="PROSITE" id="PS50893"/>
    </source>
</evidence>
<protein>
    <submittedName>
        <fullName evidence="10">ABC transporter</fullName>
    </submittedName>
</protein>
<dbReference type="Pfam" id="PF00005">
    <property type="entry name" value="ABC_tran"/>
    <property type="match status" value="1"/>
</dbReference>
<keyword evidence="6 7" id="KW-0472">Membrane</keyword>
<evidence type="ECO:0000313" key="10">
    <source>
        <dbReference type="EMBL" id="EDT23220.1"/>
    </source>
</evidence>
<dbReference type="RefSeq" id="WP_003458798.1">
    <property type="nucleotide sequence ID" value="NZ_ABDV01000020.1"/>
</dbReference>
<evidence type="ECO:0000256" key="2">
    <source>
        <dbReference type="ARBA" id="ARBA00022692"/>
    </source>
</evidence>
<feature type="transmembrane region" description="Helical" evidence="7">
    <location>
        <begin position="53"/>
        <end position="76"/>
    </location>
</feature>
<dbReference type="InterPro" id="IPR036640">
    <property type="entry name" value="ABC1_TM_sf"/>
</dbReference>
<comment type="subcellular location">
    <subcellularLocation>
        <location evidence="1">Cell membrane</location>
        <topology evidence="1">Multi-pass membrane protein</topology>
    </subcellularLocation>
</comment>
<dbReference type="PROSITE" id="PS50929">
    <property type="entry name" value="ABC_TM1F"/>
    <property type="match status" value="1"/>
</dbReference>
<dbReference type="SMART" id="SM00382">
    <property type="entry name" value="AAA"/>
    <property type="match status" value="1"/>
</dbReference>
<evidence type="ECO:0000256" key="7">
    <source>
        <dbReference type="SAM" id="Phobius"/>
    </source>
</evidence>
<dbReference type="CDD" id="cd03228">
    <property type="entry name" value="ABCC_MRP_Like"/>
    <property type="match status" value="1"/>
</dbReference>
<dbReference type="PROSITE" id="PS50893">
    <property type="entry name" value="ABC_TRANSPORTER_2"/>
    <property type="match status" value="1"/>
</dbReference>
<dbReference type="InterPro" id="IPR003439">
    <property type="entry name" value="ABC_transporter-like_ATP-bd"/>
</dbReference>